<evidence type="ECO:0000259" key="9">
    <source>
        <dbReference type="PROSITE" id="PS50928"/>
    </source>
</evidence>
<dbReference type="PROSITE" id="PS50928">
    <property type="entry name" value="ABC_TM1"/>
    <property type="match status" value="1"/>
</dbReference>
<evidence type="ECO:0000256" key="2">
    <source>
        <dbReference type="ARBA" id="ARBA00022448"/>
    </source>
</evidence>
<dbReference type="AlphaFoldDB" id="A0A2T0Q075"/>
<sequence>MSTSTATRPAAPAEDGDPAGGGSPGGAARVGRAVLAVLSRSWLVVLVLVAWEAVTVAVDDHFFPPPSQIAVRMYELWFSGPASSAFLTQEALDHFVPGIGRLLLGWALAAVVGVVLGVALGRSELLHDLLDPLLQFFRAIPPPALLPVFLILFSIGPRMQLATIVFGIIWPILLNTMDGARSVDRLHLDTARVFGLSAPRRLVRIILPSAAPKIFAGLRISLAMALILMVISELVGATNGIGYLMQTAQFGFDYQAVWGAVIVLGVLGNVLNLLFTLVERQVLGWQHGARQLNS</sequence>
<dbReference type="EMBL" id="PVZC01000006">
    <property type="protein sequence ID" value="PRX97190.1"/>
    <property type="molecule type" value="Genomic_DNA"/>
</dbReference>
<evidence type="ECO:0000313" key="11">
    <source>
        <dbReference type="Proteomes" id="UP000237846"/>
    </source>
</evidence>
<dbReference type="Gene3D" id="1.10.3720.10">
    <property type="entry name" value="MetI-like"/>
    <property type="match status" value="1"/>
</dbReference>
<dbReference type="RefSeq" id="WP_106249029.1">
    <property type="nucleotide sequence ID" value="NZ_PVZC01000006.1"/>
</dbReference>
<evidence type="ECO:0000256" key="6">
    <source>
        <dbReference type="ARBA" id="ARBA00023136"/>
    </source>
</evidence>
<feature type="transmembrane region" description="Helical" evidence="7">
    <location>
        <begin position="256"/>
        <end position="278"/>
    </location>
</feature>
<dbReference type="InterPro" id="IPR000515">
    <property type="entry name" value="MetI-like"/>
</dbReference>
<dbReference type="GO" id="GO:0055085">
    <property type="term" value="P:transmembrane transport"/>
    <property type="evidence" value="ECO:0007669"/>
    <property type="project" value="InterPro"/>
</dbReference>
<organism evidence="10 11">
    <name type="scientific">Allonocardiopsis opalescens</name>
    <dbReference type="NCBI Taxonomy" id="1144618"/>
    <lineage>
        <taxon>Bacteria</taxon>
        <taxon>Bacillati</taxon>
        <taxon>Actinomycetota</taxon>
        <taxon>Actinomycetes</taxon>
        <taxon>Streptosporangiales</taxon>
        <taxon>Allonocardiopsis</taxon>
    </lineage>
</organism>
<comment type="similarity">
    <text evidence="7">Belongs to the binding-protein-dependent transport system permease family.</text>
</comment>
<evidence type="ECO:0000256" key="8">
    <source>
        <dbReference type="SAM" id="MobiDB-lite"/>
    </source>
</evidence>
<comment type="caution">
    <text evidence="10">The sequence shown here is derived from an EMBL/GenBank/DDBJ whole genome shotgun (WGS) entry which is preliminary data.</text>
</comment>
<feature type="domain" description="ABC transmembrane type-1" evidence="9">
    <location>
        <begin position="95"/>
        <end position="279"/>
    </location>
</feature>
<dbReference type="InterPro" id="IPR035906">
    <property type="entry name" value="MetI-like_sf"/>
</dbReference>
<evidence type="ECO:0000256" key="5">
    <source>
        <dbReference type="ARBA" id="ARBA00022989"/>
    </source>
</evidence>
<keyword evidence="3" id="KW-1003">Cell membrane</keyword>
<feature type="transmembrane region" description="Helical" evidence="7">
    <location>
        <begin position="103"/>
        <end position="121"/>
    </location>
</feature>
<dbReference type="CDD" id="cd06261">
    <property type="entry name" value="TM_PBP2"/>
    <property type="match status" value="1"/>
</dbReference>
<feature type="transmembrane region" description="Helical" evidence="7">
    <location>
        <begin position="133"/>
        <end position="153"/>
    </location>
</feature>
<reference evidence="10 11" key="1">
    <citation type="submission" date="2018-03" db="EMBL/GenBank/DDBJ databases">
        <title>Genomic Encyclopedia of Archaeal and Bacterial Type Strains, Phase II (KMG-II): from individual species to whole genera.</title>
        <authorList>
            <person name="Goeker M."/>
        </authorList>
    </citation>
    <scope>NUCLEOTIDE SEQUENCE [LARGE SCALE GENOMIC DNA]</scope>
    <source>
        <strain evidence="10 11">DSM 45601</strain>
    </source>
</reference>
<dbReference type="SUPFAM" id="SSF161098">
    <property type="entry name" value="MetI-like"/>
    <property type="match status" value="1"/>
</dbReference>
<dbReference type="OrthoDB" id="3173654at2"/>
<evidence type="ECO:0000256" key="7">
    <source>
        <dbReference type="RuleBase" id="RU363032"/>
    </source>
</evidence>
<accession>A0A2T0Q075</accession>
<gene>
    <name evidence="10" type="ORF">CLV72_106226</name>
</gene>
<evidence type="ECO:0000256" key="4">
    <source>
        <dbReference type="ARBA" id="ARBA00022692"/>
    </source>
</evidence>
<feature type="transmembrane region" description="Helical" evidence="7">
    <location>
        <begin position="159"/>
        <end position="177"/>
    </location>
</feature>
<comment type="subcellular location">
    <subcellularLocation>
        <location evidence="1 7">Cell membrane</location>
        <topology evidence="1 7">Multi-pass membrane protein</topology>
    </subcellularLocation>
</comment>
<dbReference type="GO" id="GO:0005886">
    <property type="term" value="C:plasma membrane"/>
    <property type="evidence" value="ECO:0007669"/>
    <property type="project" value="UniProtKB-SubCell"/>
</dbReference>
<evidence type="ECO:0000256" key="1">
    <source>
        <dbReference type="ARBA" id="ARBA00004651"/>
    </source>
</evidence>
<name>A0A2T0Q075_9ACTN</name>
<feature type="region of interest" description="Disordered" evidence="8">
    <location>
        <begin position="1"/>
        <end position="24"/>
    </location>
</feature>
<feature type="transmembrane region" description="Helical" evidence="7">
    <location>
        <begin position="33"/>
        <end position="54"/>
    </location>
</feature>
<keyword evidence="2 7" id="KW-0813">Transport</keyword>
<dbReference type="Proteomes" id="UP000237846">
    <property type="component" value="Unassembled WGS sequence"/>
</dbReference>
<keyword evidence="4 7" id="KW-0812">Transmembrane</keyword>
<proteinExistence type="inferred from homology"/>
<keyword evidence="5 7" id="KW-1133">Transmembrane helix</keyword>
<keyword evidence="6 7" id="KW-0472">Membrane</keyword>
<dbReference type="Pfam" id="PF00528">
    <property type="entry name" value="BPD_transp_1"/>
    <property type="match status" value="1"/>
</dbReference>
<dbReference type="PANTHER" id="PTHR30151:SF0">
    <property type="entry name" value="ABC TRANSPORTER PERMEASE PROTEIN MJ0413-RELATED"/>
    <property type="match status" value="1"/>
</dbReference>
<feature type="compositionally biased region" description="Low complexity" evidence="8">
    <location>
        <begin position="1"/>
        <end position="13"/>
    </location>
</feature>
<keyword evidence="11" id="KW-1185">Reference proteome</keyword>
<dbReference type="PANTHER" id="PTHR30151">
    <property type="entry name" value="ALKANE SULFONATE ABC TRANSPORTER-RELATED, MEMBRANE SUBUNIT"/>
    <property type="match status" value="1"/>
</dbReference>
<evidence type="ECO:0000313" key="10">
    <source>
        <dbReference type="EMBL" id="PRX97190.1"/>
    </source>
</evidence>
<protein>
    <submittedName>
        <fullName evidence="10">ABC-type nitrate/sulfonate/bicarbonate transport system permease component</fullName>
    </submittedName>
</protein>
<evidence type="ECO:0000256" key="3">
    <source>
        <dbReference type="ARBA" id="ARBA00022475"/>
    </source>
</evidence>
<feature type="transmembrane region" description="Helical" evidence="7">
    <location>
        <begin position="222"/>
        <end position="244"/>
    </location>
</feature>